<dbReference type="InterPro" id="IPR014718">
    <property type="entry name" value="GH-type_carb-bd"/>
</dbReference>
<dbReference type="GO" id="GO:0000224">
    <property type="term" value="F:peptide-N4-(N-acetyl-beta-glucosaminyl)asparagine amidase activity"/>
    <property type="evidence" value="ECO:0007669"/>
    <property type="project" value="TreeGrafter"/>
</dbReference>
<evidence type="ECO:0000259" key="3">
    <source>
        <dbReference type="Pfam" id="PF17678"/>
    </source>
</evidence>
<dbReference type="FunFam" id="3.30.2080.10:FF:000001">
    <property type="entry name" value="Alpha-1,2-mannosidase subfamily"/>
    <property type="match status" value="1"/>
</dbReference>
<dbReference type="Pfam" id="PF07971">
    <property type="entry name" value="Glyco_hydro_92"/>
    <property type="match status" value="1"/>
</dbReference>
<dbReference type="InterPro" id="IPR005887">
    <property type="entry name" value="GH92_a_mannosidase_put"/>
</dbReference>
<keyword evidence="1" id="KW-0732">Signal</keyword>
<reference evidence="4 5" key="1">
    <citation type="submission" date="2017-08" db="EMBL/GenBank/DDBJ databases">
        <title>Infants hospitalized years apart are colonized by the same room-sourced microbial strains.</title>
        <authorList>
            <person name="Brooks B."/>
            <person name="Olm M.R."/>
            <person name="Firek B.A."/>
            <person name="Baker R."/>
            <person name="Thomas B.C."/>
            <person name="Morowitz M.J."/>
            <person name="Banfield J.F."/>
        </authorList>
    </citation>
    <scope>NUCLEOTIDE SEQUENCE [LARGE SCALE GENOMIC DNA]</scope>
    <source>
        <strain evidence="4">S2_018_000_R3_110</strain>
    </source>
</reference>
<dbReference type="InterPro" id="IPR008928">
    <property type="entry name" value="6-hairpin_glycosidase_sf"/>
</dbReference>
<name>A0A2W4YXE5_9SPHN</name>
<evidence type="ECO:0000256" key="1">
    <source>
        <dbReference type="SAM" id="SignalP"/>
    </source>
</evidence>
<dbReference type="FunFam" id="1.20.1610.10:FF:000001">
    <property type="entry name" value="Putative alpha-1,2-mannosidase"/>
    <property type="match status" value="1"/>
</dbReference>
<dbReference type="GO" id="GO:0005829">
    <property type="term" value="C:cytosol"/>
    <property type="evidence" value="ECO:0007669"/>
    <property type="project" value="TreeGrafter"/>
</dbReference>
<feature type="domain" description="Glycosyl hydrolase family 92 N-terminal" evidence="3">
    <location>
        <begin position="35"/>
        <end position="263"/>
    </location>
</feature>
<evidence type="ECO:0000313" key="4">
    <source>
        <dbReference type="EMBL" id="PZO74693.1"/>
    </source>
</evidence>
<dbReference type="GO" id="GO:0030246">
    <property type="term" value="F:carbohydrate binding"/>
    <property type="evidence" value="ECO:0007669"/>
    <property type="project" value="InterPro"/>
</dbReference>
<dbReference type="InterPro" id="IPR012939">
    <property type="entry name" value="Glyco_hydro_92"/>
</dbReference>
<dbReference type="EMBL" id="QFNF01000039">
    <property type="protein sequence ID" value="PZO74693.1"/>
    <property type="molecule type" value="Genomic_DNA"/>
</dbReference>
<dbReference type="Gene3D" id="1.20.1050.60">
    <property type="entry name" value="alpha-1,2-mannosidase"/>
    <property type="match status" value="1"/>
</dbReference>
<gene>
    <name evidence="4" type="ORF">DI632_12780</name>
</gene>
<dbReference type="PANTHER" id="PTHR12143:SF43">
    <property type="entry name" value="PUTATIVE-RELATED"/>
    <property type="match status" value="1"/>
</dbReference>
<protein>
    <submittedName>
        <fullName evidence="4">Alpha-mannosidase</fullName>
    </submittedName>
</protein>
<dbReference type="NCBIfam" id="TIGR01180">
    <property type="entry name" value="aman2_put"/>
    <property type="match status" value="1"/>
</dbReference>
<proteinExistence type="predicted"/>
<dbReference type="Gene3D" id="2.70.98.10">
    <property type="match status" value="1"/>
</dbReference>
<dbReference type="Proteomes" id="UP000248614">
    <property type="component" value="Unassembled WGS sequence"/>
</dbReference>
<dbReference type="InterPro" id="IPR050883">
    <property type="entry name" value="PNGase"/>
</dbReference>
<dbReference type="PANTHER" id="PTHR12143">
    <property type="entry name" value="PEPTIDE N-GLYCANASE PNGASE -RELATED"/>
    <property type="match status" value="1"/>
</dbReference>
<dbReference type="GO" id="GO:0005975">
    <property type="term" value="P:carbohydrate metabolic process"/>
    <property type="evidence" value="ECO:0007669"/>
    <property type="project" value="InterPro"/>
</dbReference>
<dbReference type="Pfam" id="PF17678">
    <property type="entry name" value="Glyco_hydro_92N"/>
    <property type="match status" value="1"/>
</dbReference>
<feature type="domain" description="Glycosyl hydrolase family 92" evidence="2">
    <location>
        <begin position="269"/>
        <end position="754"/>
    </location>
</feature>
<dbReference type="SUPFAM" id="SSF48208">
    <property type="entry name" value="Six-hairpin glycosidases"/>
    <property type="match status" value="1"/>
</dbReference>
<comment type="caution">
    <text evidence="4">The sequence shown here is derived from an EMBL/GenBank/DDBJ whole genome shotgun (WGS) entry which is preliminary data.</text>
</comment>
<dbReference type="Gene3D" id="3.30.2080.10">
    <property type="entry name" value="GH92 mannosidase domain"/>
    <property type="match status" value="1"/>
</dbReference>
<dbReference type="AlphaFoldDB" id="A0A2W4YXE5"/>
<dbReference type="FunFam" id="1.20.1050.60:FF:000001">
    <property type="entry name" value="Putative alpha-1,2-mannosidase"/>
    <property type="match status" value="1"/>
</dbReference>
<feature type="chain" id="PRO_5016005593" evidence="1">
    <location>
        <begin position="26"/>
        <end position="778"/>
    </location>
</feature>
<dbReference type="GO" id="GO:0006516">
    <property type="term" value="P:glycoprotein catabolic process"/>
    <property type="evidence" value="ECO:0007669"/>
    <property type="project" value="TreeGrafter"/>
</dbReference>
<feature type="signal peptide" evidence="1">
    <location>
        <begin position="1"/>
        <end position="25"/>
    </location>
</feature>
<dbReference type="InterPro" id="IPR041371">
    <property type="entry name" value="GH92_N"/>
</dbReference>
<evidence type="ECO:0000259" key="2">
    <source>
        <dbReference type="Pfam" id="PF07971"/>
    </source>
</evidence>
<sequence>MALPRLTAAATALALILGTIAPATAQERRADPVDLVNPLMGTDSTYELSYGNTYPAIALPWGMNFWTPTTNKAGDGWAYRYRDTKLWGFKQTHQPSPWMNDYGAFSLMAMTGAPKLAEADRASWYSHKAETARPYYYSAYLADYDTTVEIAPTERAAQFRFTFPQSDRSWILLDAFDKGSAVTILPKQRRIIGWARNNSGGVPANFKNYFVLEFDRDFIVADTFGDGFKRQPGVTSAEGRRVGALIGFKTRKGEQVHVRVASSFISAEQAQLNLDRELGRDGFDQTREKARTAWSALLGRYRVDDPDIDNVRTFYSALYRTQLFPRRFHEYDRAGKMVHYSPYNGQVLPGPMFTDNGFWDTFRAVFPLFTLMERKLDGEIMAGLANTYRESGWLPEWASPGHRDVMIGSNSAVNIADAYLKGIRGYDIDTLYEAIRKNATTSVGRPTSADGKTISAVGREGVEYYNRLGYVPYDVGIRENAARTLEYAYADFTIARLAEALGKTEDAAMFRARAQNYRKLFDPSVGWMRGRNKDGSFQSPFNPFKWGDAFTEGNSMHYSWSVFQDVRGLIDLMGGDRAFVAKIDQVFDSPPRFDASYYGQVIHEIREMQIVNMGNYAHGNQPIQHMIYLYDYAGAPWKTQWHVRNVMRRLYAAQPDGYPGDEDNGQTSAWYVFSALGFYPVTPGANQYVIGSPLFRRSELALENGRRFVVEAPGNGAANVYIQSATLNGRKLDRTWISQDEIMAGGTLRFVMGPTPNRTWATGPGAAPYSMTPAGPAR</sequence>
<evidence type="ECO:0000313" key="5">
    <source>
        <dbReference type="Proteomes" id="UP000248614"/>
    </source>
</evidence>
<organism evidence="4 5">
    <name type="scientific">Sphingomonas hengshuiensis</name>
    <dbReference type="NCBI Taxonomy" id="1609977"/>
    <lineage>
        <taxon>Bacteria</taxon>
        <taxon>Pseudomonadati</taxon>
        <taxon>Pseudomonadota</taxon>
        <taxon>Alphaproteobacteria</taxon>
        <taxon>Sphingomonadales</taxon>
        <taxon>Sphingomonadaceae</taxon>
        <taxon>Sphingomonas</taxon>
    </lineage>
</organism>
<dbReference type="Gene3D" id="1.20.1610.10">
    <property type="entry name" value="alpha-1,2-mannosidases domains"/>
    <property type="match status" value="1"/>
</dbReference>
<accession>A0A2W4YXE5</accession>